<dbReference type="SUPFAM" id="SSF50729">
    <property type="entry name" value="PH domain-like"/>
    <property type="match status" value="1"/>
</dbReference>
<feature type="compositionally biased region" description="Low complexity" evidence="1">
    <location>
        <begin position="92"/>
        <end position="104"/>
    </location>
</feature>
<feature type="region of interest" description="Disordered" evidence="1">
    <location>
        <begin position="1"/>
        <end position="107"/>
    </location>
</feature>
<feature type="region of interest" description="Disordered" evidence="1">
    <location>
        <begin position="687"/>
        <end position="766"/>
    </location>
</feature>
<reference evidence="2 3" key="1">
    <citation type="journal article" date="2013" name="PLoS Genet.">
        <title>The genome and development-dependent transcriptomes of Pyronema confluens: a window into fungal evolution.</title>
        <authorList>
            <person name="Traeger S."/>
            <person name="Altegoer F."/>
            <person name="Freitag M."/>
            <person name="Gabaldon T."/>
            <person name="Kempken F."/>
            <person name="Kumar A."/>
            <person name="Marcet-Houben M."/>
            <person name="Poggeler S."/>
            <person name="Stajich J.E."/>
            <person name="Nowrousian M."/>
        </authorList>
    </citation>
    <scope>NUCLEOTIDE SEQUENCE [LARGE SCALE GENOMIC DNA]</scope>
    <source>
        <strain evidence="3">CBS 100304</strain>
        <tissue evidence="2">Vegetative mycelium</tissue>
    </source>
</reference>
<organism evidence="2 3">
    <name type="scientific">Pyronema omphalodes (strain CBS 100304)</name>
    <name type="common">Pyronema confluens</name>
    <dbReference type="NCBI Taxonomy" id="1076935"/>
    <lineage>
        <taxon>Eukaryota</taxon>
        <taxon>Fungi</taxon>
        <taxon>Dikarya</taxon>
        <taxon>Ascomycota</taxon>
        <taxon>Pezizomycotina</taxon>
        <taxon>Pezizomycetes</taxon>
        <taxon>Pezizales</taxon>
        <taxon>Pyronemataceae</taxon>
        <taxon>Pyronema</taxon>
    </lineage>
</organism>
<protein>
    <submittedName>
        <fullName evidence="2">Similar to Amyloid beta A4 protein-binding family B member 1-interacting protein acc. no. Q7Z5R6</fullName>
    </submittedName>
</protein>
<dbReference type="Proteomes" id="UP000018144">
    <property type="component" value="Unassembled WGS sequence"/>
</dbReference>
<evidence type="ECO:0000256" key="1">
    <source>
        <dbReference type="SAM" id="MobiDB-lite"/>
    </source>
</evidence>
<dbReference type="EMBL" id="HF935726">
    <property type="protein sequence ID" value="CCX12871.1"/>
    <property type="molecule type" value="Genomic_DNA"/>
</dbReference>
<feature type="compositionally biased region" description="Low complexity" evidence="1">
    <location>
        <begin position="196"/>
        <end position="207"/>
    </location>
</feature>
<accession>U4LDU4</accession>
<proteinExistence type="predicted"/>
<dbReference type="eggNOG" id="ENOG502S2MX">
    <property type="taxonomic scope" value="Eukaryota"/>
</dbReference>
<evidence type="ECO:0000313" key="3">
    <source>
        <dbReference type="Proteomes" id="UP000018144"/>
    </source>
</evidence>
<dbReference type="AlphaFoldDB" id="U4LDU4"/>
<gene>
    <name evidence="2" type="ORF">PCON_12465</name>
</gene>
<keyword evidence="3" id="KW-1185">Reference proteome</keyword>
<dbReference type="OrthoDB" id="6235964at2759"/>
<dbReference type="Gene3D" id="2.30.29.30">
    <property type="entry name" value="Pleckstrin-homology domain (PH domain)/Phosphotyrosine-binding domain (PTB)"/>
    <property type="match status" value="1"/>
</dbReference>
<feature type="compositionally biased region" description="Low complexity" evidence="1">
    <location>
        <begin position="513"/>
        <end position="524"/>
    </location>
</feature>
<dbReference type="OMA" id="QTWRSWY"/>
<feature type="region of interest" description="Disordered" evidence="1">
    <location>
        <begin position="193"/>
        <end position="240"/>
    </location>
</feature>
<dbReference type="InterPro" id="IPR011993">
    <property type="entry name" value="PH-like_dom_sf"/>
</dbReference>
<feature type="region of interest" description="Disordered" evidence="1">
    <location>
        <begin position="508"/>
        <end position="579"/>
    </location>
</feature>
<dbReference type="STRING" id="1076935.U4LDU4"/>
<feature type="compositionally biased region" description="Basic and acidic residues" evidence="1">
    <location>
        <begin position="164"/>
        <end position="177"/>
    </location>
</feature>
<evidence type="ECO:0000313" key="2">
    <source>
        <dbReference type="EMBL" id="CCX12871.1"/>
    </source>
</evidence>
<feature type="region of interest" description="Disordered" evidence="1">
    <location>
        <begin position="164"/>
        <end position="183"/>
    </location>
</feature>
<name>U4LDU4_PYROM</name>
<sequence length="842" mass="92367">MTAQDPPRAPPPSRYKTVRRKPVGTEGQAPSQPAAASYPPSPAVYQQQQQIPQSLPNHYQQANHQQSAQYQQPAHPQAHHYQQQGTSRSHLPPNFQQQPHQQTPAAHLADPAQKFVNLPHQQQDHSVDHDAGLLGQLREYGALSAVALGQSDGTGVGVQLERAVTREEKEQPQEQKLQRNQSRLRKMLRLNTRDTAPAQHAPQVQQQSRRGSVASPPGSAHAHHGQPMYKSASQARSPERNQIPEPLSAEDIRKQAVRDEALAKLEGKPKTKRREKIARDDAVFDLTVTIRHDKHGPTAVPILQNCDVATMLEKLRPGHERCILECWPSLGVQRQVRYFEVLTDVMNSWDQGGQSFFKLGKNIWNQNNLQLSHFPASEPMIAETNFYYYVTADKKWSKRSLSVSNGSLHIIKRDSSYGTKEHQTINLDNFDIYFFCDNSALSKLRAPTNFTFALKSQHKQSLFGKNSVYVHYFSIDNEMLFTNWYTTIAHHKARLIAEKNQLATWTRAPVDIPSSADPTSPTSPQRGRRHPHLAAPPQSNPAEVGRSKSLHRNKSAKPGVNSGRSTSAHPPAVGLIGNLHQDPFTTAGLLGQGYDAKKAQAMKHFKEDRNKDGMLQSKQTAMRNHAPTAPHLDVSPISIFDQHRTGTMTSTAAEGGIVRRATTSSRPTTAKDNGTGGTLLSFSAAEINTRLPHHAPRSRSNTMTKRPDGPLLGGGYTAQPGEDGIPALPIAPGSLAASAGGLGRRPTTKGRGVGHQGHQGPLIDTTEDTGFTGVGLLAGTFSTHGVSTQGHGVRTGRDVKQGETLLNMGPQSMFQPGSLLARREMETGIQGPRIDRSGEGED</sequence>
<dbReference type="PANTHER" id="PTHR38700:SF1">
    <property type="entry name" value="PH DOMAIN-CONTAINING PROTEIN"/>
    <property type="match status" value="1"/>
</dbReference>
<feature type="compositionally biased region" description="Low complexity" evidence="1">
    <location>
        <begin position="725"/>
        <end position="739"/>
    </location>
</feature>
<feature type="compositionally biased region" description="Low complexity" evidence="1">
    <location>
        <begin position="28"/>
        <end position="84"/>
    </location>
</feature>
<dbReference type="PANTHER" id="PTHR38700">
    <property type="entry name" value="YALI0E22418P"/>
    <property type="match status" value="1"/>
</dbReference>